<dbReference type="RefSeq" id="WP_203005669.1">
    <property type="nucleotide sequence ID" value="NZ_JADWYU010000105.1"/>
</dbReference>
<evidence type="ECO:0000256" key="3">
    <source>
        <dbReference type="ARBA" id="ARBA00022553"/>
    </source>
</evidence>
<feature type="domain" description="Histidine kinase/HSP90-like ATPase" evidence="10">
    <location>
        <begin position="312"/>
        <end position="408"/>
    </location>
</feature>
<keyword evidence="6 12" id="KW-0418">Kinase</keyword>
<dbReference type="AlphaFoldDB" id="A0A937UKQ4"/>
<dbReference type="GO" id="GO:0016020">
    <property type="term" value="C:membrane"/>
    <property type="evidence" value="ECO:0007669"/>
    <property type="project" value="InterPro"/>
</dbReference>
<evidence type="ECO:0000256" key="5">
    <source>
        <dbReference type="ARBA" id="ARBA00022741"/>
    </source>
</evidence>
<reference evidence="12" key="1">
    <citation type="submission" date="2020-12" db="EMBL/GenBank/DDBJ databases">
        <title>Genomic characterization of non-nitrogen-fixing Frankia strains.</title>
        <authorList>
            <person name="Carlos-Shanley C."/>
            <person name="Guerra T."/>
            <person name="Hahn D."/>
        </authorList>
    </citation>
    <scope>NUCLEOTIDE SEQUENCE</scope>
    <source>
        <strain evidence="12">CN6</strain>
    </source>
</reference>
<dbReference type="PANTHER" id="PTHR24421">
    <property type="entry name" value="NITRATE/NITRITE SENSOR PROTEIN NARX-RELATED"/>
    <property type="match status" value="1"/>
</dbReference>
<evidence type="ECO:0000256" key="6">
    <source>
        <dbReference type="ARBA" id="ARBA00022777"/>
    </source>
</evidence>
<comment type="catalytic activity">
    <reaction evidence="1">
        <text>ATP + protein L-histidine = ADP + protein N-phospho-L-histidine.</text>
        <dbReference type="EC" id="2.7.13.3"/>
    </reaction>
</comment>
<feature type="transmembrane region" description="Helical" evidence="9">
    <location>
        <begin position="85"/>
        <end position="107"/>
    </location>
</feature>
<evidence type="ECO:0000256" key="9">
    <source>
        <dbReference type="SAM" id="Phobius"/>
    </source>
</evidence>
<dbReference type="SUPFAM" id="SSF55874">
    <property type="entry name" value="ATPase domain of HSP90 chaperone/DNA topoisomerase II/histidine kinase"/>
    <property type="match status" value="1"/>
</dbReference>
<evidence type="ECO:0000259" key="11">
    <source>
        <dbReference type="Pfam" id="PF07730"/>
    </source>
</evidence>
<dbReference type="PANTHER" id="PTHR24421:SF10">
    <property type="entry name" value="NITRATE_NITRITE SENSOR PROTEIN NARQ"/>
    <property type="match status" value="1"/>
</dbReference>
<keyword evidence="7" id="KW-0067">ATP-binding</keyword>
<dbReference type="Gene3D" id="1.20.5.1930">
    <property type="match status" value="1"/>
</dbReference>
<dbReference type="InterPro" id="IPR011712">
    <property type="entry name" value="Sig_transdc_His_kin_sub3_dim/P"/>
</dbReference>
<evidence type="ECO:0000313" key="13">
    <source>
        <dbReference type="Proteomes" id="UP000604475"/>
    </source>
</evidence>
<dbReference type="InterPro" id="IPR050482">
    <property type="entry name" value="Sensor_HK_TwoCompSys"/>
</dbReference>
<evidence type="ECO:0000256" key="2">
    <source>
        <dbReference type="ARBA" id="ARBA00012438"/>
    </source>
</evidence>
<feature type="domain" description="Signal transduction histidine kinase subgroup 3 dimerisation and phosphoacceptor" evidence="11">
    <location>
        <begin position="200"/>
        <end position="266"/>
    </location>
</feature>
<feature type="transmembrane region" description="Helical" evidence="9">
    <location>
        <begin position="154"/>
        <end position="172"/>
    </location>
</feature>
<feature type="transmembrane region" description="Helical" evidence="9">
    <location>
        <begin position="30"/>
        <end position="47"/>
    </location>
</feature>
<evidence type="ECO:0000313" key="12">
    <source>
        <dbReference type="EMBL" id="MBL7627044.1"/>
    </source>
</evidence>
<evidence type="ECO:0000256" key="8">
    <source>
        <dbReference type="ARBA" id="ARBA00023012"/>
    </source>
</evidence>
<keyword evidence="9" id="KW-1133">Transmembrane helix</keyword>
<proteinExistence type="predicted"/>
<dbReference type="InterPro" id="IPR036890">
    <property type="entry name" value="HATPase_C_sf"/>
</dbReference>
<accession>A0A937UKQ4</accession>
<evidence type="ECO:0000256" key="4">
    <source>
        <dbReference type="ARBA" id="ARBA00022679"/>
    </source>
</evidence>
<keyword evidence="9" id="KW-0812">Transmembrane</keyword>
<comment type="caution">
    <text evidence="12">The sequence shown here is derived from an EMBL/GenBank/DDBJ whole genome shotgun (WGS) entry which is preliminary data.</text>
</comment>
<name>A0A937UKQ4_9ACTN</name>
<evidence type="ECO:0000259" key="10">
    <source>
        <dbReference type="Pfam" id="PF02518"/>
    </source>
</evidence>
<dbReference type="Pfam" id="PF07730">
    <property type="entry name" value="HisKA_3"/>
    <property type="match status" value="1"/>
</dbReference>
<protein>
    <recommendedName>
        <fullName evidence="2">histidine kinase</fullName>
        <ecNumber evidence="2">2.7.13.3</ecNumber>
    </recommendedName>
</protein>
<keyword evidence="13" id="KW-1185">Reference proteome</keyword>
<dbReference type="GO" id="GO:0000155">
    <property type="term" value="F:phosphorelay sensor kinase activity"/>
    <property type="evidence" value="ECO:0007669"/>
    <property type="project" value="InterPro"/>
</dbReference>
<sequence length="413" mass="43572">MANHTTLAAWPDGAAGGRRLRGPFARRPRAADAVLAALVFLVTVFVMDGPGDSLVLRHPADVSVPTLPVLAAASAALCWRRRAPLAVLGVALAAWVLLVAATAESALDGHVGWPTMIALYSLGRHAAAHWWDGVAIAVAIGVVTVACVPASGPWWQTTVLGCVFMTGVWYVGRRLRLRQERAGQLRRERAAEAQRIVAEERTRIARELHDVVAHQVSLMTVQASGARAVAAEDPRAALAAMAAVEEAGRHALQELRHLLGVLRPKAEPDGLRPQPGLADLSQLVAQIRQAGVEVAVTADGLPAEIPARLDLFAYRIVQEALTNVLKHAGPGIHAEVRLRAERRVMVVEVRDGGRGAAAPAGPRVAGHEGPEGHGIVGMRERALLLGGSLDAGPLPGGGFRVVARLPIEGEPPL</sequence>
<dbReference type="Proteomes" id="UP000604475">
    <property type="component" value="Unassembled WGS sequence"/>
</dbReference>
<dbReference type="GO" id="GO:0005524">
    <property type="term" value="F:ATP binding"/>
    <property type="evidence" value="ECO:0007669"/>
    <property type="project" value="UniProtKB-KW"/>
</dbReference>
<gene>
    <name evidence="12" type="ORF">I7412_07665</name>
</gene>
<keyword evidence="8" id="KW-0902">Two-component regulatory system</keyword>
<feature type="transmembrane region" description="Helical" evidence="9">
    <location>
        <begin position="128"/>
        <end position="148"/>
    </location>
</feature>
<dbReference type="GO" id="GO:0046983">
    <property type="term" value="F:protein dimerization activity"/>
    <property type="evidence" value="ECO:0007669"/>
    <property type="project" value="InterPro"/>
</dbReference>
<dbReference type="CDD" id="cd16917">
    <property type="entry name" value="HATPase_UhpB-NarQ-NarX-like"/>
    <property type="match status" value="1"/>
</dbReference>
<keyword evidence="4" id="KW-0808">Transferase</keyword>
<dbReference type="EMBL" id="JAEACQ010000155">
    <property type="protein sequence ID" value="MBL7627044.1"/>
    <property type="molecule type" value="Genomic_DNA"/>
</dbReference>
<dbReference type="Gene3D" id="3.30.565.10">
    <property type="entry name" value="Histidine kinase-like ATPase, C-terminal domain"/>
    <property type="match status" value="1"/>
</dbReference>
<keyword evidence="9" id="KW-0472">Membrane</keyword>
<keyword evidence="5" id="KW-0547">Nucleotide-binding</keyword>
<dbReference type="Pfam" id="PF02518">
    <property type="entry name" value="HATPase_c"/>
    <property type="match status" value="1"/>
</dbReference>
<evidence type="ECO:0000256" key="7">
    <source>
        <dbReference type="ARBA" id="ARBA00022840"/>
    </source>
</evidence>
<organism evidence="12 13">
    <name type="scientific">Frankia nepalensis</name>
    <dbReference type="NCBI Taxonomy" id="1836974"/>
    <lineage>
        <taxon>Bacteria</taxon>
        <taxon>Bacillati</taxon>
        <taxon>Actinomycetota</taxon>
        <taxon>Actinomycetes</taxon>
        <taxon>Frankiales</taxon>
        <taxon>Frankiaceae</taxon>
        <taxon>Frankia</taxon>
    </lineage>
</organism>
<evidence type="ECO:0000256" key="1">
    <source>
        <dbReference type="ARBA" id="ARBA00000085"/>
    </source>
</evidence>
<dbReference type="InterPro" id="IPR003594">
    <property type="entry name" value="HATPase_dom"/>
</dbReference>
<dbReference type="EC" id="2.7.13.3" evidence="2"/>
<keyword evidence="3" id="KW-0597">Phosphoprotein</keyword>